<comment type="caution">
    <text evidence="2">The sequence shown here is derived from an EMBL/GenBank/DDBJ whole genome shotgun (WGS) entry which is preliminary data.</text>
</comment>
<dbReference type="Proteomes" id="UP000807353">
    <property type="component" value="Unassembled WGS sequence"/>
</dbReference>
<keyword evidence="1" id="KW-0812">Transmembrane</keyword>
<accession>A0A9P5XZ45</accession>
<evidence type="ECO:0000313" key="2">
    <source>
        <dbReference type="EMBL" id="KAF9460293.1"/>
    </source>
</evidence>
<feature type="transmembrane region" description="Helical" evidence="1">
    <location>
        <begin position="35"/>
        <end position="61"/>
    </location>
</feature>
<evidence type="ECO:0000256" key="1">
    <source>
        <dbReference type="SAM" id="Phobius"/>
    </source>
</evidence>
<keyword evidence="1" id="KW-0472">Membrane</keyword>
<keyword evidence="1" id="KW-1133">Transmembrane helix</keyword>
<dbReference type="AlphaFoldDB" id="A0A9P5XZ45"/>
<reference evidence="2" key="1">
    <citation type="submission" date="2020-11" db="EMBL/GenBank/DDBJ databases">
        <authorList>
            <consortium name="DOE Joint Genome Institute"/>
            <person name="Ahrendt S."/>
            <person name="Riley R."/>
            <person name="Andreopoulos W."/>
            <person name="Labutti K."/>
            <person name="Pangilinan J."/>
            <person name="Ruiz-Duenas F.J."/>
            <person name="Barrasa J.M."/>
            <person name="Sanchez-Garcia M."/>
            <person name="Camarero S."/>
            <person name="Miyauchi S."/>
            <person name="Serrano A."/>
            <person name="Linde D."/>
            <person name="Babiker R."/>
            <person name="Drula E."/>
            <person name="Ayuso-Fernandez I."/>
            <person name="Pacheco R."/>
            <person name="Padilla G."/>
            <person name="Ferreira P."/>
            <person name="Barriuso J."/>
            <person name="Kellner H."/>
            <person name="Castanera R."/>
            <person name="Alfaro M."/>
            <person name="Ramirez L."/>
            <person name="Pisabarro A.G."/>
            <person name="Kuo A."/>
            <person name="Tritt A."/>
            <person name="Lipzen A."/>
            <person name="He G."/>
            <person name="Yan M."/>
            <person name="Ng V."/>
            <person name="Cullen D."/>
            <person name="Martin F."/>
            <person name="Rosso M.-N."/>
            <person name="Henrissat B."/>
            <person name="Hibbett D."/>
            <person name="Martinez A.T."/>
            <person name="Grigoriev I.V."/>
        </authorList>
    </citation>
    <scope>NUCLEOTIDE SEQUENCE</scope>
    <source>
        <strain evidence="2">CBS 247.69</strain>
    </source>
</reference>
<gene>
    <name evidence="2" type="ORF">BDZ94DRAFT_1266509</name>
</gene>
<name>A0A9P5XZ45_9AGAR</name>
<protein>
    <submittedName>
        <fullName evidence="2">Uncharacterized protein</fullName>
    </submittedName>
</protein>
<sequence length="62" mass="7226">MRRVVSQTYARRPLYTLITHIPRPTDHSISIPRNLFYIAFICIVVVAHFVSIGTENIIMVFH</sequence>
<dbReference type="EMBL" id="MU150301">
    <property type="protein sequence ID" value="KAF9460293.1"/>
    <property type="molecule type" value="Genomic_DNA"/>
</dbReference>
<keyword evidence="3" id="KW-1185">Reference proteome</keyword>
<evidence type="ECO:0000313" key="3">
    <source>
        <dbReference type="Proteomes" id="UP000807353"/>
    </source>
</evidence>
<organism evidence="2 3">
    <name type="scientific">Collybia nuda</name>
    <dbReference type="NCBI Taxonomy" id="64659"/>
    <lineage>
        <taxon>Eukaryota</taxon>
        <taxon>Fungi</taxon>
        <taxon>Dikarya</taxon>
        <taxon>Basidiomycota</taxon>
        <taxon>Agaricomycotina</taxon>
        <taxon>Agaricomycetes</taxon>
        <taxon>Agaricomycetidae</taxon>
        <taxon>Agaricales</taxon>
        <taxon>Tricholomatineae</taxon>
        <taxon>Clitocybaceae</taxon>
        <taxon>Collybia</taxon>
    </lineage>
</organism>
<proteinExistence type="predicted"/>